<comment type="pathway">
    <text evidence="2">Protein modification; protein glycosylation.</text>
</comment>
<evidence type="ECO:0000256" key="1">
    <source>
        <dbReference type="ARBA" id="ARBA00001936"/>
    </source>
</evidence>
<dbReference type="InterPro" id="IPR001173">
    <property type="entry name" value="Glyco_trans_2-like"/>
</dbReference>
<keyword evidence="8" id="KW-0732">Signal</keyword>
<gene>
    <name evidence="10" type="ORF">PGLA1383_LOCUS31665</name>
</gene>
<evidence type="ECO:0000313" key="10">
    <source>
        <dbReference type="EMBL" id="CAE8613926.1"/>
    </source>
</evidence>
<dbReference type="GO" id="GO:0005794">
    <property type="term" value="C:Golgi apparatus"/>
    <property type="evidence" value="ECO:0007669"/>
    <property type="project" value="TreeGrafter"/>
</dbReference>
<dbReference type="EMBL" id="CAJNNV010025333">
    <property type="protein sequence ID" value="CAE8613926.1"/>
    <property type="molecule type" value="Genomic_DNA"/>
</dbReference>
<dbReference type="SUPFAM" id="SSF53448">
    <property type="entry name" value="Nucleotide-diphospho-sugar transferases"/>
    <property type="match status" value="1"/>
</dbReference>
<feature type="signal peptide" evidence="8">
    <location>
        <begin position="1"/>
        <end position="18"/>
    </location>
</feature>
<dbReference type="GO" id="GO:0006493">
    <property type="term" value="P:protein O-linked glycosylation"/>
    <property type="evidence" value="ECO:0007669"/>
    <property type="project" value="TreeGrafter"/>
</dbReference>
<dbReference type="Pfam" id="PF00535">
    <property type="entry name" value="Glycos_transf_2"/>
    <property type="match status" value="1"/>
</dbReference>
<evidence type="ECO:0000256" key="5">
    <source>
        <dbReference type="ARBA" id="ARBA00022723"/>
    </source>
</evidence>
<keyword evidence="7" id="KW-0464">Manganese</keyword>
<evidence type="ECO:0000256" key="8">
    <source>
        <dbReference type="SAM" id="SignalP"/>
    </source>
</evidence>
<evidence type="ECO:0000256" key="2">
    <source>
        <dbReference type="ARBA" id="ARBA00004922"/>
    </source>
</evidence>
<evidence type="ECO:0000259" key="9">
    <source>
        <dbReference type="Pfam" id="PF00535"/>
    </source>
</evidence>
<name>A0A813FU45_POLGL</name>
<evidence type="ECO:0000256" key="6">
    <source>
        <dbReference type="ARBA" id="ARBA00023157"/>
    </source>
</evidence>
<keyword evidence="11" id="KW-1185">Reference proteome</keyword>
<organism evidence="10 11">
    <name type="scientific">Polarella glacialis</name>
    <name type="common">Dinoflagellate</name>
    <dbReference type="NCBI Taxonomy" id="89957"/>
    <lineage>
        <taxon>Eukaryota</taxon>
        <taxon>Sar</taxon>
        <taxon>Alveolata</taxon>
        <taxon>Dinophyceae</taxon>
        <taxon>Suessiales</taxon>
        <taxon>Suessiaceae</taxon>
        <taxon>Polarella</taxon>
    </lineage>
</organism>
<protein>
    <recommendedName>
        <fullName evidence="9">Glycosyltransferase 2-like domain-containing protein</fullName>
    </recommendedName>
</protein>
<dbReference type="PANTHER" id="PTHR11675:SF68">
    <property type="entry name" value="N-ACETYLGALACTOSAMINYLTRANSFERASE 7"/>
    <property type="match status" value="1"/>
</dbReference>
<evidence type="ECO:0000256" key="7">
    <source>
        <dbReference type="ARBA" id="ARBA00023211"/>
    </source>
</evidence>
<evidence type="ECO:0000256" key="4">
    <source>
        <dbReference type="ARBA" id="ARBA00022679"/>
    </source>
</evidence>
<dbReference type="PANTHER" id="PTHR11675">
    <property type="entry name" value="N-ACETYLGALACTOSAMINYLTRANSFERASE"/>
    <property type="match status" value="1"/>
</dbReference>
<feature type="chain" id="PRO_5032990372" description="Glycosyltransferase 2-like domain-containing protein" evidence="8">
    <location>
        <begin position="19"/>
        <end position="358"/>
    </location>
</feature>
<dbReference type="GO" id="GO:0046872">
    <property type="term" value="F:metal ion binding"/>
    <property type="evidence" value="ECO:0007669"/>
    <property type="project" value="UniProtKB-KW"/>
</dbReference>
<evidence type="ECO:0000256" key="3">
    <source>
        <dbReference type="ARBA" id="ARBA00022676"/>
    </source>
</evidence>
<dbReference type="AlphaFoldDB" id="A0A813FU45"/>
<evidence type="ECO:0000313" key="11">
    <source>
        <dbReference type="Proteomes" id="UP000654075"/>
    </source>
</evidence>
<keyword evidence="5" id="KW-0479">Metal-binding</keyword>
<comment type="caution">
    <text evidence="10">The sequence shown here is derived from an EMBL/GenBank/DDBJ whole genome shotgun (WGS) entry which is preliminary data.</text>
</comment>
<accession>A0A813FU45</accession>
<dbReference type="OrthoDB" id="416652at2759"/>
<dbReference type="Proteomes" id="UP000654075">
    <property type="component" value="Unassembled WGS sequence"/>
</dbReference>
<dbReference type="GO" id="GO:0004653">
    <property type="term" value="F:polypeptide N-acetylgalactosaminyltransferase activity"/>
    <property type="evidence" value="ECO:0007669"/>
    <property type="project" value="TreeGrafter"/>
</dbReference>
<keyword evidence="4" id="KW-0808">Transferase</keyword>
<dbReference type="Gene3D" id="3.90.550.10">
    <property type="entry name" value="Spore Coat Polysaccharide Biosynthesis Protein SpsA, Chain A"/>
    <property type="match status" value="1"/>
</dbReference>
<proteinExistence type="predicted"/>
<dbReference type="InterPro" id="IPR029044">
    <property type="entry name" value="Nucleotide-diphossugar_trans"/>
</dbReference>
<feature type="domain" description="Glycosyltransferase 2-like" evidence="9">
    <location>
        <begin position="285"/>
        <end position="329"/>
    </location>
</feature>
<comment type="cofactor">
    <cofactor evidence="1">
        <name>Mn(2+)</name>
        <dbReference type="ChEBI" id="CHEBI:29035"/>
    </cofactor>
</comment>
<keyword evidence="6" id="KW-1015">Disulfide bond</keyword>
<reference evidence="10" key="1">
    <citation type="submission" date="2021-02" db="EMBL/GenBank/DDBJ databases">
        <authorList>
            <person name="Dougan E. K."/>
            <person name="Rhodes N."/>
            <person name="Thang M."/>
            <person name="Chan C."/>
        </authorList>
    </citation>
    <scope>NUCLEOTIDE SEQUENCE</scope>
</reference>
<keyword evidence="3" id="KW-0328">Glycosyltransferase</keyword>
<sequence length="358" mass="39919">MFLFANWFLVAFAYAASGSPTSSITDESCSSSSREGCSDKTLANHAVQHAEYSVHDGYIPYRNALAEDMMTVEEAKGRCENIAGCIGFMFQGSSSAQVPVKVSFKNSSVLTGHGSGWSTFRRIDMDNNAPRPASLPADLDIPSKEPGVLPGVAPDRLHGLLGLLPDGTPRYKPSKWPEGGLSVEERREAHRGFCFNSRKSDSESLDRKQPEARTQECIRASHSYPTSVPGLQIASICLESQLVLTVVIVFHIEHFAPLMRSVMILVDDASTVDEPRFSQSHWVRLQDELTEYAQHLPKVILVRLKQRRGLMQARMEAIWRATGDAVVFWTAILKRRQPGWSHSLRVYLKILLDYLCPQ</sequence>